<organism evidence="1 2">
    <name type="scientific">Babesia divergens</name>
    <dbReference type="NCBI Taxonomy" id="32595"/>
    <lineage>
        <taxon>Eukaryota</taxon>
        <taxon>Sar</taxon>
        <taxon>Alveolata</taxon>
        <taxon>Apicomplexa</taxon>
        <taxon>Aconoidasida</taxon>
        <taxon>Piroplasmida</taxon>
        <taxon>Babesiidae</taxon>
        <taxon>Babesia</taxon>
    </lineage>
</organism>
<accession>A0AAD9G6U4</accession>
<protein>
    <submittedName>
        <fullName evidence="1">Uncharacterized protein</fullName>
    </submittedName>
</protein>
<comment type="caution">
    <text evidence="1">The sequence shown here is derived from an EMBL/GenBank/DDBJ whole genome shotgun (WGS) entry which is preliminary data.</text>
</comment>
<evidence type="ECO:0000313" key="1">
    <source>
        <dbReference type="EMBL" id="KAK1932923.1"/>
    </source>
</evidence>
<dbReference type="AlphaFoldDB" id="A0AAD9G6U4"/>
<proteinExistence type="predicted"/>
<reference evidence="1" key="2">
    <citation type="submission" date="2021-05" db="EMBL/GenBank/DDBJ databases">
        <authorList>
            <person name="Pain A."/>
        </authorList>
    </citation>
    <scope>NUCLEOTIDE SEQUENCE</scope>
    <source>
        <strain evidence="1">1802A</strain>
    </source>
</reference>
<name>A0AAD9G6U4_BABDI</name>
<dbReference type="Proteomes" id="UP001195914">
    <property type="component" value="Unassembled WGS sequence"/>
</dbReference>
<dbReference type="EMBL" id="JAHBMH010000073">
    <property type="protein sequence ID" value="KAK1932923.1"/>
    <property type="molecule type" value="Genomic_DNA"/>
</dbReference>
<sequence length="140" mass="15695">MTESGCLDDLRLLLVATPLEFPCGDLKTCEILHVLYVSKKNGQYFSSAFRQSAFGDCSKIILSGYKALSELLFSSDPYRTATATFEFLNIYVDHNPDFSLYLTTAPWTRITSELVSGIVSYVTKQHGFLFITKVPTISTR</sequence>
<evidence type="ECO:0000313" key="2">
    <source>
        <dbReference type="Proteomes" id="UP001195914"/>
    </source>
</evidence>
<keyword evidence="2" id="KW-1185">Reference proteome</keyword>
<reference evidence="1" key="1">
    <citation type="journal article" date="2014" name="Nucleic Acids Res.">
        <title>The evolutionary dynamics of variant antigen genes in Babesia reveal a history of genomic innovation underlying host-parasite interaction.</title>
        <authorList>
            <person name="Jackson A.P."/>
            <person name="Otto T.D."/>
            <person name="Darby A."/>
            <person name="Ramaprasad A."/>
            <person name="Xia D."/>
            <person name="Echaide I.E."/>
            <person name="Farber M."/>
            <person name="Gahlot S."/>
            <person name="Gamble J."/>
            <person name="Gupta D."/>
            <person name="Gupta Y."/>
            <person name="Jackson L."/>
            <person name="Malandrin L."/>
            <person name="Malas T.B."/>
            <person name="Moussa E."/>
            <person name="Nair M."/>
            <person name="Reid A.J."/>
            <person name="Sanders M."/>
            <person name="Sharma J."/>
            <person name="Tracey A."/>
            <person name="Quail M.A."/>
            <person name="Weir W."/>
            <person name="Wastling J.M."/>
            <person name="Hall N."/>
            <person name="Willadsen P."/>
            <person name="Lingelbach K."/>
            <person name="Shiels B."/>
            <person name="Tait A."/>
            <person name="Berriman M."/>
            <person name="Allred D.R."/>
            <person name="Pain A."/>
        </authorList>
    </citation>
    <scope>NUCLEOTIDE SEQUENCE</scope>
    <source>
        <strain evidence="1">1802A</strain>
    </source>
</reference>
<gene>
    <name evidence="1" type="ORF">X943_001400</name>
</gene>